<proteinExistence type="predicted"/>
<evidence type="ECO:0000313" key="3">
    <source>
        <dbReference type="Proteomes" id="UP000008851"/>
    </source>
</evidence>
<dbReference type="Proteomes" id="UP000008851">
    <property type="component" value="Chromosome"/>
</dbReference>
<feature type="transmembrane region" description="Helical" evidence="1">
    <location>
        <begin position="12"/>
        <end position="33"/>
    </location>
</feature>
<dbReference type="AlphaFoldDB" id="G7TLC1"/>
<accession>G7TLC1</accession>
<dbReference type="HOGENOM" id="CLU_2573051_0_0_6"/>
<reference evidence="2 3" key="1">
    <citation type="journal article" date="2011" name="J. Bacteriol.">
        <title>Two new complete genome sequences offer insight into host and tissue specificity of plant pathogenic Xanthomonas spp.</title>
        <authorList>
            <person name="Bogdanove A.J."/>
            <person name="Koebnik R."/>
            <person name="Lu H."/>
            <person name="Furutani A."/>
            <person name="Angiuoli S.V."/>
            <person name="Patil P.B."/>
            <person name="Van Sluys M.A."/>
            <person name="Ryan R.P."/>
            <person name="Meyer D.F."/>
            <person name="Han S.W."/>
            <person name="Aparna G."/>
            <person name="Rajaram M."/>
            <person name="Delcher A.L."/>
            <person name="Phillippy A.M."/>
            <person name="Puiu D."/>
            <person name="Schatz M.C."/>
            <person name="Shumway M."/>
            <person name="Sommer D.D."/>
            <person name="Trapnell C."/>
            <person name="Benahmed F."/>
            <person name="Dimitrov G."/>
            <person name="Madupu R."/>
            <person name="Radune D."/>
            <person name="Sullivan S."/>
            <person name="Jha G."/>
            <person name="Ishihara H."/>
            <person name="Lee S.W."/>
            <person name="Pandey A."/>
            <person name="Sharma V."/>
            <person name="Sriariyanun M."/>
            <person name="Szurek B."/>
            <person name="Vera-Cruz C.M."/>
            <person name="Dorman K.S."/>
            <person name="Ronald P.C."/>
            <person name="Verdier V."/>
            <person name="Dow J.M."/>
            <person name="Sonti R.V."/>
            <person name="Tsuge S."/>
            <person name="Brendel V.P."/>
            <person name="Rabinowicz P.D."/>
            <person name="Leach J.E."/>
            <person name="White F.F."/>
            <person name="Salzberg S.L."/>
        </authorList>
    </citation>
    <scope>NUCLEOTIDE SEQUENCE [LARGE SCALE GENOMIC DNA]</scope>
    <source>
        <strain evidence="2 3">BLS256</strain>
    </source>
</reference>
<keyword evidence="1" id="KW-0812">Transmembrane</keyword>
<evidence type="ECO:0000313" key="2">
    <source>
        <dbReference type="EMBL" id="AEQ98368.1"/>
    </source>
</evidence>
<protein>
    <submittedName>
        <fullName evidence="2">Integral membrane protein</fullName>
    </submittedName>
</protein>
<sequence length="81" mass="8585">MSSSHDAAAPARSGLVVLAVLLVYMVWGSTYLAIRVALESGAQPLTMVSGTRFIVAGSVLYSCCAGAVWLRPRARNGSTWR</sequence>
<organism evidence="2 3">
    <name type="scientific">Xanthomonas oryzae pv. oryzicola (strain BLS256)</name>
    <dbReference type="NCBI Taxonomy" id="383407"/>
    <lineage>
        <taxon>Bacteria</taxon>
        <taxon>Pseudomonadati</taxon>
        <taxon>Pseudomonadota</taxon>
        <taxon>Gammaproteobacteria</taxon>
        <taxon>Lysobacterales</taxon>
        <taxon>Lysobacteraceae</taxon>
        <taxon>Xanthomonas</taxon>
    </lineage>
</organism>
<dbReference type="KEGG" id="xor:XOC_4296"/>
<evidence type="ECO:0000256" key="1">
    <source>
        <dbReference type="SAM" id="Phobius"/>
    </source>
</evidence>
<feature type="transmembrane region" description="Helical" evidence="1">
    <location>
        <begin position="53"/>
        <end position="71"/>
    </location>
</feature>
<keyword evidence="1" id="KW-1133">Transmembrane helix</keyword>
<keyword evidence="1" id="KW-0472">Membrane</keyword>
<dbReference type="EMBL" id="CP003057">
    <property type="protein sequence ID" value="AEQ98368.1"/>
    <property type="molecule type" value="Genomic_DNA"/>
</dbReference>
<name>G7TLC1_XANOB</name>
<gene>
    <name evidence="2" type="ORF">XOC_4296</name>
</gene>